<protein>
    <recommendedName>
        <fullName evidence="3">Galactarate dehydratase</fullName>
    </recommendedName>
</protein>
<proteinExistence type="predicted"/>
<name>A0A3M2VS89_PSEYM</name>
<gene>
    <name evidence="1" type="ORF">APX70_07174</name>
</gene>
<comment type="caution">
    <text evidence="1">The sequence shown here is derived from an EMBL/GenBank/DDBJ whole genome shotgun (WGS) entry which is preliminary data.</text>
</comment>
<evidence type="ECO:0008006" key="3">
    <source>
        <dbReference type="Google" id="ProtNLM"/>
    </source>
</evidence>
<sequence>MNLIQHADSPRYIRLHPLDNVVVVVNDQGVP</sequence>
<accession>A0A3M2VS89</accession>
<dbReference type="EMBL" id="RBNL01003929">
    <property type="protein sequence ID" value="RML42127.1"/>
    <property type="molecule type" value="Genomic_DNA"/>
</dbReference>
<reference evidence="1 2" key="1">
    <citation type="submission" date="2018-08" db="EMBL/GenBank/DDBJ databases">
        <title>Recombination of ecologically and evolutionarily significant loci maintains genetic cohesion in the Pseudomonas syringae species complex.</title>
        <authorList>
            <person name="Dillon M."/>
            <person name="Thakur S."/>
            <person name="Almeida R.N.D."/>
            <person name="Weir B.S."/>
            <person name="Guttman D.S."/>
        </authorList>
    </citation>
    <scope>NUCLEOTIDE SEQUENCE [LARGE SCALE GENOMIC DNA]</scope>
    <source>
        <strain evidence="1 2">88_10</strain>
    </source>
</reference>
<dbReference type="Proteomes" id="UP000282378">
    <property type="component" value="Unassembled WGS sequence"/>
</dbReference>
<organism evidence="1 2">
    <name type="scientific">Pseudomonas syringae pv. maculicola</name>
    <dbReference type="NCBI Taxonomy" id="59511"/>
    <lineage>
        <taxon>Bacteria</taxon>
        <taxon>Pseudomonadati</taxon>
        <taxon>Pseudomonadota</taxon>
        <taxon>Gammaproteobacteria</taxon>
        <taxon>Pseudomonadales</taxon>
        <taxon>Pseudomonadaceae</taxon>
        <taxon>Pseudomonas</taxon>
    </lineage>
</organism>
<evidence type="ECO:0000313" key="2">
    <source>
        <dbReference type="Proteomes" id="UP000282378"/>
    </source>
</evidence>
<evidence type="ECO:0000313" key="1">
    <source>
        <dbReference type="EMBL" id="RML42127.1"/>
    </source>
</evidence>
<feature type="non-terminal residue" evidence="1">
    <location>
        <position position="31"/>
    </location>
</feature>
<dbReference type="AlphaFoldDB" id="A0A3M2VS89"/>